<evidence type="ECO:0000313" key="2">
    <source>
        <dbReference type="Proteomes" id="UP000194236"/>
    </source>
</evidence>
<dbReference type="OrthoDB" id="6516933at2759"/>
<feature type="non-terminal residue" evidence="1">
    <location>
        <position position="1"/>
    </location>
</feature>
<reference evidence="1 2" key="1">
    <citation type="submission" date="2017-03" db="EMBL/GenBank/DDBJ databases">
        <title>Genome Survey of Euroglyphus maynei.</title>
        <authorList>
            <person name="Arlian L.G."/>
            <person name="Morgan M.S."/>
            <person name="Rider S.D."/>
        </authorList>
    </citation>
    <scope>NUCLEOTIDE SEQUENCE [LARGE SCALE GENOMIC DNA]</scope>
    <source>
        <strain evidence="1">Arlian Lab</strain>
        <tissue evidence="1">Whole body</tissue>
    </source>
</reference>
<gene>
    <name evidence="1" type="ORF">BLA29_013348</name>
</gene>
<keyword evidence="2" id="KW-1185">Reference proteome</keyword>
<accession>A0A1Y3BWE9</accession>
<protein>
    <submittedName>
        <fullName evidence="1">Uncharacterized protein</fullName>
    </submittedName>
</protein>
<dbReference type="AlphaFoldDB" id="A0A1Y3BWE9"/>
<organism evidence="1 2">
    <name type="scientific">Euroglyphus maynei</name>
    <name type="common">Mayne's house dust mite</name>
    <dbReference type="NCBI Taxonomy" id="6958"/>
    <lineage>
        <taxon>Eukaryota</taxon>
        <taxon>Metazoa</taxon>
        <taxon>Ecdysozoa</taxon>
        <taxon>Arthropoda</taxon>
        <taxon>Chelicerata</taxon>
        <taxon>Arachnida</taxon>
        <taxon>Acari</taxon>
        <taxon>Acariformes</taxon>
        <taxon>Sarcoptiformes</taxon>
        <taxon>Astigmata</taxon>
        <taxon>Psoroptidia</taxon>
        <taxon>Analgoidea</taxon>
        <taxon>Pyroglyphidae</taxon>
        <taxon>Pyroglyphinae</taxon>
        <taxon>Euroglyphus</taxon>
    </lineage>
</organism>
<evidence type="ECO:0000313" key="1">
    <source>
        <dbReference type="EMBL" id="OTF84234.1"/>
    </source>
</evidence>
<sequence length="152" mass="16324">SASDYGAAITSTDYQTGHYIRPKGGHYPKAYLRPKASGSKTVVFTVPQPLPHDDEKHKKFQIPTIEMPNLNKLLPGTNDMMKNSPIKIPAIPGIDLNSLIGNLFGDRDPSHVSVSTPESLGNIIAPMLGHGKPLTINMPNVELGNLGDLGGF</sequence>
<proteinExistence type="predicted"/>
<dbReference type="EMBL" id="MUJZ01000012">
    <property type="protein sequence ID" value="OTF84234.1"/>
    <property type="molecule type" value="Genomic_DNA"/>
</dbReference>
<comment type="caution">
    <text evidence="1">The sequence shown here is derived from an EMBL/GenBank/DDBJ whole genome shotgun (WGS) entry which is preliminary data.</text>
</comment>
<name>A0A1Y3BWE9_EURMA</name>
<dbReference type="Proteomes" id="UP000194236">
    <property type="component" value="Unassembled WGS sequence"/>
</dbReference>
<feature type="non-terminal residue" evidence="1">
    <location>
        <position position="152"/>
    </location>
</feature>